<dbReference type="Proteomes" id="UP000789759">
    <property type="component" value="Unassembled WGS sequence"/>
</dbReference>
<dbReference type="EMBL" id="CAJVQA010015588">
    <property type="protein sequence ID" value="CAG8738120.1"/>
    <property type="molecule type" value="Genomic_DNA"/>
</dbReference>
<protein>
    <submittedName>
        <fullName evidence="1">13201_t:CDS:1</fullName>
    </submittedName>
</protein>
<sequence length="145" mass="17187">RQKFSHISSQYQENFNTNLYILKRDISKDLEDVGIDSSKESNNLKEINLDFLEESDYNQENNNNFSEEFINIQHFRSWRHNLPLIPIYSRTINISAKKTSSNSKNTKDAYYLSINNIIWHILNNSTLIKHIYFGSDQEVTNKSEY</sequence>
<reference evidence="1" key="1">
    <citation type="submission" date="2021-06" db="EMBL/GenBank/DDBJ databases">
        <authorList>
            <person name="Kallberg Y."/>
            <person name="Tangrot J."/>
            <person name="Rosling A."/>
        </authorList>
    </citation>
    <scope>NUCLEOTIDE SEQUENCE</scope>
    <source>
        <strain evidence="1">FL966</strain>
    </source>
</reference>
<name>A0A9N9IJD1_9GLOM</name>
<comment type="caution">
    <text evidence="1">The sequence shown here is derived from an EMBL/GenBank/DDBJ whole genome shotgun (WGS) entry which is preliminary data.</text>
</comment>
<accession>A0A9N9IJD1</accession>
<organism evidence="1 2">
    <name type="scientific">Cetraspora pellucida</name>
    <dbReference type="NCBI Taxonomy" id="1433469"/>
    <lineage>
        <taxon>Eukaryota</taxon>
        <taxon>Fungi</taxon>
        <taxon>Fungi incertae sedis</taxon>
        <taxon>Mucoromycota</taxon>
        <taxon>Glomeromycotina</taxon>
        <taxon>Glomeromycetes</taxon>
        <taxon>Diversisporales</taxon>
        <taxon>Gigasporaceae</taxon>
        <taxon>Cetraspora</taxon>
    </lineage>
</organism>
<keyword evidence="2" id="KW-1185">Reference proteome</keyword>
<proteinExistence type="predicted"/>
<dbReference type="AlphaFoldDB" id="A0A9N9IJD1"/>
<evidence type="ECO:0000313" key="1">
    <source>
        <dbReference type="EMBL" id="CAG8738120.1"/>
    </source>
</evidence>
<gene>
    <name evidence="1" type="ORF">CPELLU_LOCUS13925</name>
</gene>
<evidence type="ECO:0000313" key="2">
    <source>
        <dbReference type="Proteomes" id="UP000789759"/>
    </source>
</evidence>
<feature type="non-terminal residue" evidence="1">
    <location>
        <position position="145"/>
    </location>
</feature>